<evidence type="ECO:0000313" key="4">
    <source>
        <dbReference type="Proteomes" id="UP000053144"/>
    </source>
</evidence>
<dbReference type="Proteomes" id="UP000053144">
    <property type="component" value="Chromosome 7"/>
</dbReference>
<evidence type="ECO:0000256" key="1">
    <source>
        <dbReference type="SAM" id="MobiDB-lite"/>
    </source>
</evidence>
<gene>
    <name evidence="3" type="ORF">LR48_Vigan07g012500</name>
</gene>
<dbReference type="PANTHER" id="PTHR34947">
    <property type="entry name" value="TRANSMEMBRANE PROTEIN"/>
    <property type="match status" value="1"/>
</dbReference>
<reference evidence="4" key="1">
    <citation type="journal article" date="2015" name="Proc. Natl. Acad. Sci. U.S.A.">
        <title>Genome sequencing of adzuki bean (Vigna angularis) provides insight into high starch and low fat accumulation and domestication.</title>
        <authorList>
            <person name="Yang K."/>
            <person name="Tian Z."/>
            <person name="Chen C."/>
            <person name="Luo L."/>
            <person name="Zhao B."/>
            <person name="Wang Z."/>
            <person name="Yu L."/>
            <person name="Li Y."/>
            <person name="Sun Y."/>
            <person name="Li W."/>
            <person name="Chen Y."/>
            <person name="Li Y."/>
            <person name="Zhang Y."/>
            <person name="Ai D."/>
            <person name="Zhao J."/>
            <person name="Shang C."/>
            <person name="Ma Y."/>
            <person name="Wu B."/>
            <person name="Wang M."/>
            <person name="Gao L."/>
            <person name="Sun D."/>
            <person name="Zhang P."/>
            <person name="Guo F."/>
            <person name="Wang W."/>
            <person name="Li Y."/>
            <person name="Wang J."/>
            <person name="Varshney R.K."/>
            <person name="Wang J."/>
            <person name="Ling H.Q."/>
            <person name="Wan P."/>
        </authorList>
    </citation>
    <scope>NUCLEOTIDE SEQUENCE</scope>
    <source>
        <strain evidence="4">cv. Jingnong 6</strain>
    </source>
</reference>
<name>A0A0L9UUL8_PHAAN</name>
<evidence type="ECO:0008006" key="5">
    <source>
        <dbReference type="Google" id="ProtNLM"/>
    </source>
</evidence>
<dbReference type="OMA" id="NIDKSYM"/>
<feature type="signal peptide" evidence="2">
    <location>
        <begin position="1"/>
        <end position="19"/>
    </location>
</feature>
<dbReference type="STRING" id="3914.A0A0L9UUL8"/>
<dbReference type="PANTHER" id="PTHR34947:SF5">
    <property type="entry name" value="PROTEIN, PUTATIVE-RELATED"/>
    <property type="match status" value="1"/>
</dbReference>
<feature type="chain" id="PRO_5005596031" description="DUF4408 domain-containing protein" evidence="2">
    <location>
        <begin position="20"/>
        <end position="187"/>
    </location>
</feature>
<sequence>MFLLCNGLLVFVGITKSLSRSSSDDKPSTFVKDDGSQSQFSVTGASDLMLEITETVVQSSEPDQHKNAAAEKVKERENCAEEEVLENVEKIIVVDEGLERGSCIVLKAEKEELDEETEQLDVSDGEQDKGSEIDYILIEESVEEEEEHAEEESSMLSTEELNKKFEDFIRKMKEDLRIEAQRQLVMV</sequence>
<protein>
    <recommendedName>
        <fullName evidence="5">DUF4408 domain-containing protein</fullName>
    </recommendedName>
</protein>
<dbReference type="Gramene" id="KOM46421">
    <property type="protein sequence ID" value="KOM46421"/>
    <property type="gene ID" value="LR48_Vigan07g012500"/>
</dbReference>
<evidence type="ECO:0000313" key="3">
    <source>
        <dbReference type="EMBL" id="KOM46421.1"/>
    </source>
</evidence>
<dbReference type="AlphaFoldDB" id="A0A0L9UUL8"/>
<feature type="compositionally biased region" description="Basic and acidic residues" evidence="1">
    <location>
        <begin position="22"/>
        <end position="35"/>
    </location>
</feature>
<proteinExistence type="predicted"/>
<evidence type="ECO:0000256" key="2">
    <source>
        <dbReference type="SAM" id="SignalP"/>
    </source>
</evidence>
<organism evidence="3 4">
    <name type="scientific">Phaseolus angularis</name>
    <name type="common">Azuki bean</name>
    <name type="synonym">Vigna angularis</name>
    <dbReference type="NCBI Taxonomy" id="3914"/>
    <lineage>
        <taxon>Eukaryota</taxon>
        <taxon>Viridiplantae</taxon>
        <taxon>Streptophyta</taxon>
        <taxon>Embryophyta</taxon>
        <taxon>Tracheophyta</taxon>
        <taxon>Spermatophyta</taxon>
        <taxon>Magnoliopsida</taxon>
        <taxon>eudicotyledons</taxon>
        <taxon>Gunneridae</taxon>
        <taxon>Pentapetalae</taxon>
        <taxon>rosids</taxon>
        <taxon>fabids</taxon>
        <taxon>Fabales</taxon>
        <taxon>Fabaceae</taxon>
        <taxon>Papilionoideae</taxon>
        <taxon>50 kb inversion clade</taxon>
        <taxon>NPAAA clade</taxon>
        <taxon>indigoferoid/millettioid clade</taxon>
        <taxon>Phaseoleae</taxon>
        <taxon>Vigna</taxon>
    </lineage>
</organism>
<feature type="region of interest" description="Disordered" evidence="1">
    <location>
        <begin position="19"/>
        <end position="38"/>
    </location>
</feature>
<accession>A0A0L9UUL8</accession>
<dbReference type="EMBL" id="CM003377">
    <property type="protein sequence ID" value="KOM46421.1"/>
    <property type="molecule type" value="Genomic_DNA"/>
</dbReference>
<keyword evidence="2" id="KW-0732">Signal</keyword>